<dbReference type="RefSeq" id="WP_163961551.1">
    <property type="nucleotide sequence ID" value="NZ_JAAGNX010000001.1"/>
</dbReference>
<evidence type="ECO:0000313" key="4">
    <source>
        <dbReference type="Proteomes" id="UP000478417"/>
    </source>
</evidence>
<protein>
    <recommendedName>
        <fullName evidence="2">Bacterial repeat domain-containing protein</fullName>
    </recommendedName>
</protein>
<comment type="caution">
    <text evidence="3">The sequence shown here is derived from an EMBL/GenBank/DDBJ whole genome shotgun (WGS) entry which is preliminary data.</text>
</comment>
<dbReference type="Gene3D" id="3.20.20.80">
    <property type="entry name" value="Glycosidases"/>
    <property type="match status" value="1"/>
</dbReference>
<dbReference type="AlphaFoldDB" id="A0A6B2LY13"/>
<evidence type="ECO:0000313" key="3">
    <source>
        <dbReference type="EMBL" id="NDV61012.1"/>
    </source>
</evidence>
<feature type="signal peptide" evidence="1">
    <location>
        <begin position="1"/>
        <end position="20"/>
    </location>
</feature>
<dbReference type="SUPFAM" id="SSF49313">
    <property type="entry name" value="Cadherin-like"/>
    <property type="match status" value="1"/>
</dbReference>
<evidence type="ECO:0000259" key="2">
    <source>
        <dbReference type="Pfam" id="PF18998"/>
    </source>
</evidence>
<dbReference type="InterPro" id="IPR013783">
    <property type="entry name" value="Ig-like_fold"/>
</dbReference>
<sequence>MKFFNFQFCLSISVPLLAFALSGMGQSIPAAGIHSWASWKPGNVSRVDCPELRGVPLILKWNQLEPSEGDYQFESLVGAPLQVAADDGLYATAMIWVGPACPEWIYGLGVPEVFTDRTVNALGQPISAKPYPYPFSTIYMERFIALIDAFGTYLNNLPEDLQQRIVFVQSAEGSTGDPAPYKGKPLDPQYEITDEEWYLFRKEIWSHYLQSLVDIPLMVNSSSKSPEQSDWVLDNLDILAVKNGMFSHGYHVSGNKERLANFKTLSNRARSLGKPVINRGEMDGELFVMGWSSSNIPRALYWSGIFAMHCELDIWNVPNNALKDEANAPALEFFNKYAGHWNPALAPGAFCALRDGLDASDFERFPAEVFGGAPGQKKVPERYLNIAQAYESRGARMDDVESAMGGGMLNRKRSGPNDVGWAILPSNYERFLYQLNSGTEDVGWWNIDDSIYGRFGRGFDHGNGKDTLYFDVHDKLLPSRSQRVRLSVIYLDTGTGQFELQYDADSDSRKSAFVVTKTNSNKWKTESVVVDDWAFQNKGPNGADLMLLNVDSEDDIFHLVELVKLSQVTIGTVGKGSVSGRADATVYDPVVGPVNEGQRLELTVTPESGWEFVGWSGDLDGTNTRQILFTAEDTRITAHFAYGGTSVASDDFDSNSWTGGTGWSGGWSSSGGITLTSYGGGITILLNSNGQITRDLISALANASLTIDHDIDSLDTGETATAEVFDGSWHVVWVATESDNGGDRGVEPDALVTETIDLAAYGDISKIRFTVNAGGGADRFWIDNITLTGDSEGGTHSLPLFAFDPVEMGPAVEGVPFSGTLAGSVNHANGDPMTFSMGSGPGWLSVAPDGTLSGMPTPTDVGLNHWIVEVTNEYGAPDKANLLLYVEPDGTPALSYADWSSLYRLNQAQEGDDDGDTELNLMEFANGGSPVNPFDRGHRPAFEIKRDGGSTWFEYAYAKRGSCLNYQLEFSSSLAPGSWSGNGYTETGSDPLNGYFNLITNRIDLPADSPVFIRLIVEEY</sequence>
<dbReference type="GO" id="GO:0005509">
    <property type="term" value="F:calcium ion binding"/>
    <property type="evidence" value="ECO:0007669"/>
    <property type="project" value="InterPro"/>
</dbReference>
<dbReference type="InterPro" id="IPR015919">
    <property type="entry name" value="Cadherin-like_sf"/>
</dbReference>
<feature type="domain" description="Bacterial repeat" evidence="2">
    <location>
        <begin position="590"/>
        <end position="642"/>
    </location>
</feature>
<name>A0A6B2LY13_9BACT</name>
<proteinExistence type="predicted"/>
<keyword evidence="4" id="KW-1185">Reference proteome</keyword>
<feature type="chain" id="PRO_5025415313" description="Bacterial repeat domain-containing protein" evidence="1">
    <location>
        <begin position="21"/>
        <end position="1020"/>
    </location>
</feature>
<dbReference type="GO" id="GO:0016020">
    <property type="term" value="C:membrane"/>
    <property type="evidence" value="ECO:0007669"/>
    <property type="project" value="InterPro"/>
</dbReference>
<dbReference type="InterPro" id="IPR044060">
    <property type="entry name" value="Bacterial_rp_domain"/>
</dbReference>
<dbReference type="EMBL" id="JAAGNX010000001">
    <property type="protein sequence ID" value="NDV61012.1"/>
    <property type="molecule type" value="Genomic_DNA"/>
</dbReference>
<gene>
    <name evidence="3" type="ORF">G0Q06_00960</name>
</gene>
<keyword evidence="1" id="KW-0732">Signal</keyword>
<dbReference type="Proteomes" id="UP000478417">
    <property type="component" value="Unassembled WGS sequence"/>
</dbReference>
<evidence type="ECO:0000256" key="1">
    <source>
        <dbReference type="SAM" id="SignalP"/>
    </source>
</evidence>
<reference evidence="3 4" key="1">
    <citation type="submission" date="2020-02" db="EMBL/GenBank/DDBJ databases">
        <title>Albibacoteraceae fam. nov., the first described family within the subdivision 4 Verrucomicrobia.</title>
        <authorList>
            <person name="Xi F."/>
        </authorList>
    </citation>
    <scope>NUCLEOTIDE SEQUENCE [LARGE SCALE GENOMIC DNA]</scope>
    <source>
        <strain evidence="3 4">CK1056</strain>
    </source>
</reference>
<organism evidence="3 4">
    <name type="scientific">Oceanipulchritudo coccoides</name>
    <dbReference type="NCBI Taxonomy" id="2706888"/>
    <lineage>
        <taxon>Bacteria</taxon>
        <taxon>Pseudomonadati</taxon>
        <taxon>Verrucomicrobiota</taxon>
        <taxon>Opitutia</taxon>
        <taxon>Puniceicoccales</taxon>
        <taxon>Oceanipulchritudinaceae</taxon>
        <taxon>Oceanipulchritudo</taxon>
    </lineage>
</organism>
<dbReference type="Gene3D" id="2.60.40.10">
    <property type="entry name" value="Immunoglobulins"/>
    <property type="match status" value="1"/>
</dbReference>
<accession>A0A6B2LY13</accession>
<dbReference type="Pfam" id="PF18998">
    <property type="entry name" value="Flg_new_2"/>
    <property type="match status" value="1"/>
</dbReference>